<proteinExistence type="predicted"/>
<gene>
    <name evidence="2" type="ORF">EXN66_Car005312</name>
</gene>
<evidence type="ECO:0000313" key="3">
    <source>
        <dbReference type="Proteomes" id="UP000503349"/>
    </source>
</evidence>
<feature type="region of interest" description="Disordered" evidence="1">
    <location>
        <begin position="153"/>
        <end position="210"/>
    </location>
</feature>
<protein>
    <submittedName>
        <fullName evidence="2">Uncharacterized protein</fullName>
    </submittedName>
</protein>
<keyword evidence="3" id="KW-1185">Reference proteome</keyword>
<organism evidence="2 3">
    <name type="scientific">Channa argus</name>
    <name type="common">Northern snakehead</name>
    <name type="synonym">Ophicephalus argus</name>
    <dbReference type="NCBI Taxonomy" id="215402"/>
    <lineage>
        <taxon>Eukaryota</taxon>
        <taxon>Metazoa</taxon>
        <taxon>Chordata</taxon>
        <taxon>Craniata</taxon>
        <taxon>Vertebrata</taxon>
        <taxon>Euteleostomi</taxon>
        <taxon>Actinopterygii</taxon>
        <taxon>Neopterygii</taxon>
        <taxon>Teleostei</taxon>
        <taxon>Neoteleostei</taxon>
        <taxon>Acanthomorphata</taxon>
        <taxon>Anabantaria</taxon>
        <taxon>Anabantiformes</taxon>
        <taxon>Channoidei</taxon>
        <taxon>Channidae</taxon>
        <taxon>Channa</taxon>
    </lineage>
</organism>
<reference evidence="3" key="2">
    <citation type="submission" date="2019-02" db="EMBL/GenBank/DDBJ databases">
        <title>Opniocepnalus argus Var Kimnra genome.</title>
        <authorList>
            <person name="Zhou C."/>
            <person name="Xiao S."/>
        </authorList>
    </citation>
    <scope>NUCLEOTIDE SEQUENCE [LARGE SCALE GENOMIC DNA]</scope>
</reference>
<dbReference type="EMBL" id="CM015716">
    <property type="protein sequence ID" value="KAF3689640.1"/>
    <property type="molecule type" value="Genomic_DNA"/>
</dbReference>
<accession>A0A6G1PH58</accession>
<feature type="compositionally biased region" description="Basic and acidic residues" evidence="1">
    <location>
        <begin position="187"/>
        <end position="200"/>
    </location>
</feature>
<evidence type="ECO:0000256" key="1">
    <source>
        <dbReference type="SAM" id="MobiDB-lite"/>
    </source>
</evidence>
<reference evidence="2 3" key="1">
    <citation type="submission" date="2019-02" db="EMBL/GenBank/DDBJ databases">
        <title>Opniocepnalus argus genome.</title>
        <authorList>
            <person name="Zhou C."/>
            <person name="Xiao S."/>
        </authorList>
    </citation>
    <scope>NUCLEOTIDE SEQUENCE [LARGE SCALE GENOMIC DNA]</scope>
    <source>
        <strain evidence="2">OARG1902GOOAL</strain>
        <tissue evidence="2">Muscle</tissue>
    </source>
</reference>
<feature type="compositionally biased region" description="Basic and acidic residues" evidence="1">
    <location>
        <begin position="160"/>
        <end position="171"/>
    </location>
</feature>
<name>A0A6G1PH58_CHAAH</name>
<dbReference type="AlphaFoldDB" id="A0A6G1PH58"/>
<dbReference type="Proteomes" id="UP000503349">
    <property type="component" value="Chromosome 5"/>
</dbReference>
<feature type="compositionally biased region" description="Low complexity" evidence="1">
    <location>
        <begin position="173"/>
        <end position="184"/>
    </location>
</feature>
<sequence length="408" mass="46784">MFNTRLQTFRNFLTERFTAVAVDVFGEVEAMLEAHHEENKRLRNVLHMVLNPEIKLSRIDVDRYTGATADVREQPPELNTWLNKEISKPLPKKLKEEQIECDISWESEKQEVSGARNLMIPNCVKSDPDEEENDANIPCITDSFHIKVMEESPSFSVNHSTEEENHAHEDSSTLDSDAATDSSTQFRSEEGQSESRESQKHNTSTKKKSKLCLQKTKVELPRMMLDKSFTALPDYKSFLARLTEAFKDLPDDKKPLITKMDLTTDVELVDCAFGKVPKGCPLSYQCPLPSSKDYVTHDDAPPRPQLPLTDNRLEKVLTFLPLNPKEQEHMNVMQMTWDGAHSLEKSTREHKELVDDLRKQRLTCRFREICKLKPGCSHAVQLISKIRKGVSKCKTAKIEEEMKAEVLR</sequence>
<evidence type="ECO:0000313" key="2">
    <source>
        <dbReference type="EMBL" id="KAF3689640.1"/>
    </source>
</evidence>